<keyword evidence="1" id="KW-1185">Reference proteome</keyword>
<evidence type="ECO:0000313" key="1">
    <source>
        <dbReference type="Proteomes" id="UP000887569"/>
    </source>
</evidence>
<sequence length="86" mass="10008">YQLWWPLSDFLHWKAMDLYPRCWEYVMQYHHPRIPMRARSQSKVKEKRITGGIDDGTLVLAVSVIAIETGIADELSVESLKNASLF</sequence>
<protein>
    <submittedName>
        <fullName evidence="2">Uncharacterized protein</fullName>
    </submittedName>
</protein>
<name>A0A914ZP88_PARUN</name>
<dbReference type="Proteomes" id="UP000887569">
    <property type="component" value="Unplaced"/>
</dbReference>
<reference evidence="2" key="1">
    <citation type="submission" date="2022-11" db="UniProtKB">
        <authorList>
            <consortium name="WormBaseParasite"/>
        </authorList>
    </citation>
    <scope>IDENTIFICATION</scope>
</reference>
<evidence type="ECO:0000313" key="2">
    <source>
        <dbReference type="WBParaSite" id="PgB10_g085_t01"/>
    </source>
</evidence>
<organism evidence="1 2">
    <name type="scientific">Parascaris univalens</name>
    <name type="common">Nematode worm</name>
    <dbReference type="NCBI Taxonomy" id="6257"/>
    <lineage>
        <taxon>Eukaryota</taxon>
        <taxon>Metazoa</taxon>
        <taxon>Ecdysozoa</taxon>
        <taxon>Nematoda</taxon>
        <taxon>Chromadorea</taxon>
        <taxon>Rhabditida</taxon>
        <taxon>Spirurina</taxon>
        <taxon>Ascaridomorpha</taxon>
        <taxon>Ascaridoidea</taxon>
        <taxon>Ascarididae</taxon>
        <taxon>Parascaris</taxon>
    </lineage>
</organism>
<dbReference type="WBParaSite" id="PgB10_g085_t01">
    <property type="protein sequence ID" value="PgB10_g085_t01"/>
    <property type="gene ID" value="PgB10_g085"/>
</dbReference>
<dbReference type="AlphaFoldDB" id="A0A914ZP88"/>
<proteinExistence type="predicted"/>
<accession>A0A914ZP88</accession>